<keyword evidence="3" id="KW-1185">Reference proteome</keyword>
<dbReference type="Proteomes" id="UP000575898">
    <property type="component" value="Unassembled WGS sequence"/>
</dbReference>
<reference evidence="2 3" key="1">
    <citation type="submission" date="2020-08" db="EMBL/GenBank/DDBJ databases">
        <title>Genomic Encyclopedia of Type Strains, Phase IV (KMG-IV): sequencing the most valuable type-strain genomes for metagenomic binning, comparative biology and taxonomic classification.</title>
        <authorList>
            <person name="Goeker M."/>
        </authorList>
    </citation>
    <scope>NUCLEOTIDE SEQUENCE [LARGE SCALE GENOMIC DNA]</scope>
    <source>
        <strain evidence="2 3">DSM 27165</strain>
    </source>
</reference>
<dbReference type="Pfam" id="PF00535">
    <property type="entry name" value="Glycos_transf_2"/>
    <property type="match status" value="1"/>
</dbReference>
<accession>A0A840MQB4</accession>
<dbReference type="AlphaFoldDB" id="A0A840MQB4"/>
<dbReference type="SUPFAM" id="SSF53448">
    <property type="entry name" value="Nucleotide-diphospho-sugar transferases"/>
    <property type="match status" value="1"/>
</dbReference>
<dbReference type="InterPro" id="IPR029044">
    <property type="entry name" value="Nucleotide-diphossugar_trans"/>
</dbReference>
<dbReference type="CDD" id="cd04179">
    <property type="entry name" value="DPM_DPG-synthase_like"/>
    <property type="match status" value="1"/>
</dbReference>
<dbReference type="InterPro" id="IPR001173">
    <property type="entry name" value="Glyco_trans_2-like"/>
</dbReference>
<proteinExistence type="predicted"/>
<feature type="domain" description="Glycosyltransferase 2-like" evidence="1">
    <location>
        <begin position="5"/>
        <end position="159"/>
    </location>
</feature>
<keyword evidence="2" id="KW-0808">Transferase</keyword>
<dbReference type="EMBL" id="JACHHY010000003">
    <property type="protein sequence ID" value="MBB5017441.1"/>
    <property type="molecule type" value="Genomic_DNA"/>
</dbReference>
<gene>
    <name evidence="2" type="ORF">HNQ59_000705</name>
</gene>
<organism evidence="2 3">
    <name type="scientific">Chitinivorax tropicus</name>
    <dbReference type="NCBI Taxonomy" id="714531"/>
    <lineage>
        <taxon>Bacteria</taxon>
        <taxon>Pseudomonadati</taxon>
        <taxon>Pseudomonadota</taxon>
        <taxon>Betaproteobacteria</taxon>
        <taxon>Chitinivorax</taxon>
    </lineage>
</organism>
<evidence type="ECO:0000313" key="3">
    <source>
        <dbReference type="Proteomes" id="UP000575898"/>
    </source>
</evidence>
<dbReference type="RefSeq" id="WP_184035230.1">
    <property type="nucleotide sequence ID" value="NZ_JACHHY010000003.1"/>
</dbReference>
<sequence>MFRPCVVIPVYNHEHAIGHVVNEVCAHDVACILVDDGCHAACALALQALAQVHPDQVTLVVHQINQGKGAAVLTGIREAARQGYTHVVQIDADGQHQVSDLPVFLSLAQHQPDALVIGQPIYDESVPKGRLYSRYLTHVWVWINTLSLDIHDSMCGFRVYPIKPVLTLADHVKLGSRMAFDTEILVRLHWQGLRVINQPTPVHYPLDGVSHFKLWRDNIQISGMHAILFFGMLWRLPRLCRRKVCGR</sequence>
<dbReference type="Gene3D" id="3.90.550.10">
    <property type="entry name" value="Spore Coat Polysaccharide Biosynthesis Protein SpsA, Chain A"/>
    <property type="match status" value="1"/>
</dbReference>
<dbReference type="GO" id="GO:0016740">
    <property type="term" value="F:transferase activity"/>
    <property type="evidence" value="ECO:0007669"/>
    <property type="project" value="UniProtKB-KW"/>
</dbReference>
<evidence type="ECO:0000259" key="1">
    <source>
        <dbReference type="Pfam" id="PF00535"/>
    </source>
</evidence>
<evidence type="ECO:0000313" key="2">
    <source>
        <dbReference type="EMBL" id="MBB5017441.1"/>
    </source>
</evidence>
<name>A0A840MQB4_9PROT</name>
<dbReference type="PANTHER" id="PTHR10859:SF91">
    <property type="entry name" value="DOLICHYL-PHOSPHATE BETA-GLUCOSYLTRANSFERASE"/>
    <property type="match status" value="1"/>
</dbReference>
<comment type="caution">
    <text evidence="2">The sequence shown here is derived from an EMBL/GenBank/DDBJ whole genome shotgun (WGS) entry which is preliminary data.</text>
</comment>
<protein>
    <submittedName>
        <fullName evidence="2">Glycosyltransferase involved in cell wall biosynthesis</fullName>
    </submittedName>
</protein>
<dbReference type="GO" id="GO:0006487">
    <property type="term" value="P:protein N-linked glycosylation"/>
    <property type="evidence" value="ECO:0007669"/>
    <property type="project" value="TreeGrafter"/>
</dbReference>
<dbReference type="PANTHER" id="PTHR10859">
    <property type="entry name" value="GLYCOSYL TRANSFERASE"/>
    <property type="match status" value="1"/>
</dbReference>